<accession>A0A975RA55</accession>
<feature type="transmembrane region" description="Helical" evidence="7">
    <location>
        <begin position="170"/>
        <end position="191"/>
    </location>
</feature>
<keyword evidence="2" id="KW-1003">Cell membrane</keyword>
<evidence type="ECO:0000256" key="4">
    <source>
        <dbReference type="ARBA" id="ARBA00022989"/>
    </source>
</evidence>
<comment type="subcellular location">
    <subcellularLocation>
        <location evidence="1">Cell membrane</location>
        <topology evidence="1">Multi-pass membrane protein</topology>
    </subcellularLocation>
    <subcellularLocation>
        <location evidence="6">Membrane</location>
        <topology evidence="6">Multi-pass membrane protein</topology>
    </subcellularLocation>
</comment>
<keyword evidence="10" id="KW-1185">Reference proteome</keyword>
<dbReference type="GO" id="GO:0017038">
    <property type="term" value="P:protein import"/>
    <property type="evidence" value="ECO:0007669"/>
    <property type="project" value="TreeGrafter"/>
</dbReference>
<dbReference type="AlphaFoldDB" id="A0A975RA55"/>
<keyword evidence="4 7" id="KW-1133">Transmembrane helix</keyword>
<evidence type="ECO:0000256" key="2">
    <source>
        <dbReference type="ARBA" id="ARBA00022475"/>
    </source>
</evidence>
<dbReference type="RefSeq" id="WP_215582367.1">
    <property type="nucleotide sequence ID" value="NZ_CP073754.1"/>
</dbReference>
<comment type="similarity">
    <text evidence="6">Belongs to the exbB/tolQ family.</text>
</comment>
<dbReference type="GO" id="GO:0005886">
    <property type="term" value="C:plasma membrane"/>
    <property type="evidence" value="ECO:0007669"/>
    <property type="project" value="UniProtKB-SubCell"/>
</dbReference>
<feature type="domain" description="MotA/TolQ/ExbB proton channel" evidence="8">
    <location>
        <begin position="96"/>
        <end position="203"/>
    </location>
</feature>
<dbReference type="Proteomes" id="UP000676649">
    <property type="component" value="Chromosome"/>
</dbReference>
<organism evidence="9 10">
    <name type="scientific">Methylomonas paludis</name>
    <dbReference type="NCBI Taxonomy" id="1173101"/>
    <lineage>
        <taxon>Bacteria</taxon>
        <taxon>Pseudomonadati</taxon>
        <taxon>Pseudomonadota</taxon>
        <taxon>Gammaproteobacteria</taxon>
        <taxon>Methylococcales</taxon>
        <taxon>Methylococcaceae</taxon>
        <taxon>Methylomonas</taxon>
    </lineage>
</organism>
<evidence type="ECO:0000256" key="3">
    <source>
        <dbReference type="ARBA" id="ARBA00022692"/>
    </source>
</evidence>
<keyword evidence="6" id="KW-0813">Transport</keyword>
<dbReference type="InterPro" id="IPR050790">
    <property type="entry name" value="ExbB/TolQ_transport"/>
</dbReference>
<gene>
    <name evidence="9" type="ORF">KEF85_16490</name>
</gene>
<sequence length="224" mass="24548">MPSFAAHDLVIDATLYTLLAFSLITWTLIFFKIWQFTKNKIYNKQYSTAFWEAKDLTAAAHLPVETVRGPKARIASCGFRWLTELRDPNTAGSLKFKGTPQDLLEQTLRKQTQDEQRSMESGLTMLASIGSTAPFVGLFGTVVGIMHAMHHISETGSASLDVVAGPIGDALIATAIGIAVAVPAVLAYNFFLRRAKQQRAALENFVDGFLHIAFGNDKEKVDGI</sequence>
<protein>
    <submittedName>
        <fullName evidence="9">MotA/TolQ/ExbB proton channel family protein</fullName>
    </submittedName>
</protein>
<dbReference type="PANTHER" id="PTHR30625">
    <property type="entry name" value="PROTEIN TOLQ"/>
    <property type="match status" value="1"/>
</dbReference>
<reference evidence="9" key="1">
    <citation type="submission" date="2021-04" db="EMBL/GenBank/DDBJ databases">
        <title>Draft genome sequence data of methanotrophic Methylovulum sp. strain S1L and Methylomonas sp. strain S2AM isolated from boreal lake water columns.</title>
        <authorList>
            <person name="Rissanen A.J."/>
            <person name="Mangayil R."/>
            <person name="Svenning M.M."/>
            <person name="Khanongnuch R."/>
        </authorList>
    </citation>
    <scope>NUCLEOTIDE SEQUENCE</scope>
    <source>
        <strain evidence="9">S2AM</strain>
    </source>
</reference>
<evidence type="ECO:0000313" key="10">
    <source>
        <dbReference type="Proteomes" id="UP000676649"/>
    </source>
</evidence>
<evidence type="ECO:0000256" key="1">
    <source>
        <dbReference type="ARBA" id="ARBA00004651"/>
    </source>
</evidence>
<evidence type="ECO:0000313" key="9">
    <source>
        <dbReference type="EMBL" id="QWF70881.1"/>
    </source>
</evidence>
<evidence type="ECO:0000256" key="5">
    <source>
        <dbReference type="ARBA" id="ARBA00023136"/>
    </source>
</evidence>
<keyword evidence="3 7" id="KW-0812">Transmembrane</keyword>
<proteinExistence type="inferred from homology"/>
<evidence type="ECO:0000259" key="8">
    <source>
        <dbReference type="Pfam" id="PF01618"/>
    </source>
</evidence>
<evidence type="ECO:0000256" key="6">
    <source>
        <dbReference type="RuleBase" id="RU004057"/>
    </source>
</evidence>
<name>A0A975RA55_9GAMM</name>
<feature type="transmembrane region" description="Helical" evidence="7">
    <location>
        <begin position="15"/>
        <end position="34"/>
    </location>
</feature>
<dbReference type="KEGG" id="mpad:KEF85_16490"/>
<dbReference type="EMBL" id="CP073754">
    <property type="protein sequence ID" value="QWF70881.1"/>
    <property type="molecule type" value="Genomic_DNA"/>
</dbReference>
<dbReference type="InterPro" id="IPR002898">
    <property type="entry name" value="MotA_ExbB_proton_chnl"/>
</dbReference>
<dbReference type="Pfam" id="PF01618">
    <property type="entry name" value="MotA_ExbB"/>
    <property type="match status" value="1"/>
</dbReference>
<keyword evidence="5 7" id="KW-0472">Membrane</keyword>
<keyword evidence="6" id="KW-0653">Protein transport</keyword>
<feature type="transmembrane region" description="Helical" evidence="7">
    <location>
        <begin position="126"/>
        <end position="150"/>
    </location>
</feature>
<evidence type="ECO:0000256" key="7">
    <source>
        <dbReference type="SAM" id="Phobius"/>
    </source>
</evidence>
<dbReference type="PANTHER" id="PTHR30625:SF3">
    <property type="entry name" value="TOL-PAL SYSTEM PROTEIN TOLQ"/>
    <property type="match status" value="1"/>
</dbReference>